<feature type="transmembrane region" description="Helical" evidence="2">
    <location>
        <begin position="31"/>
        <end position="48"/>
    </location>
</feature>
<dbReference type="Pfam" id="PF00328">
    <property type="entry name" value="His_Phos_2"/>
    <property type="match status" value="1"/>
</dbReference>
<dbReference type="InterPro" id="IPR050645">
    <property type="entry name" value="Histidine_acid_phosphatase"/>
</dbReference>
<dbReference type="SMR" id="A0A7M7QAD7"/>
<organism evidence="3 4">
    <name type="scientific">Nasonia vitripennis</name>
    <name type="common">Parasitic wasp</name>
    <dbReference type="NCBI Taxonomy" id="7425"/>
    <lineage>
        <taxon>Eukaryota</taxon>
        <taxon>Metazoa</taxon>
        <taxon>Ecdysozoa</taxon>
        <taxon>Arthropoda</taxon>
        <taxon>Hexapoda</taxon>
        <taxon>Insecta</taxon>
        <taxon>Pterygota</taxon>
        <taxon>Neoptera</taxon>
        <taxon>Endopterygota</taxon>
        <taxon>Hymenoptera</taxon>
        <taxon>Apocrita</taxon>
        <taxon>Proctotrupomorpha</taxon>
        <taxon>Chalcidoidea</taxon>
        <taxon>Pteromalidae</taxon>
        <taxon>Pteromalinae</taxon>
        <taxon>Nasonia</taxon>
    </lineage>
</organism>
<keyword evidence="2" id="KW-1133">Transmembrane helix</keyword>
<dbReference type="Proteomes" id="UP000002358">
    <property type="component" value="Chromosome 4"/>
</dbReference>
<keyword evidence="4" id="KW-1185">Reference proteome</keyword>
<protein>
    <submittedName>
        <fullName evidence="3">Uncharacterized protein</fullName>
    </submittedName>
</protein>
<evidence type="ECO:0000313" key="3">
    <source>
        <dbReference type="EnsemblMetazoa" id="XP_031784283"/>
    </source>
</evidence>
<evidence type="ECO:0000256" key="2">
    <source>
        <dbReference type="SAM" id="Phobius"/>
    </source>
</evidence>
<accession>A0A7M7QAD7</accession>
<evidence type="ECO:0000256" key="1">
    <source>
        <dbReference type="ARBA" id="ARBA00005375"/>
    </source>
</evidence>
<dbReference type="GO" id="GO:0016791">
    <property type="term" value="F:phosphatase activity"/>
    <property type="evidence" value="ECO:0007669"/>
    <property type="project" value="TreeGrafter"/>
</dbReference>
<dbReference type="AlphaFoldDB" id="A0A7M7QAD7"/>
<name>A0A7M7QAD7_NASVI</name>
<dbReference type="PANTHER" id="PTHR11567:SF205">
    <property type="entry name" value="GH28721P-RELATED"/>
    <property type="match status" value="1"/>
</dbReference>
<dbReference type="InterPro" id="IPR000560">
    <property type="entry name" value="His_Pase_clade-2"/>
</dbReference>
<reference evidence="3" key="1">
    <citation type="submission" date="2021-01" db="UniProtKB">
        <authorList>
            <consortium name="EnsemblMetazoa"/>
        </authorList>
    </citation>
    <scope>IDENTIFICATION</scope>
</reference>
<evidence type="ECO:0000313" key="4">
    <source>
        <dbReference type="Proteomes" id="UP000002358"/>
    </source>
</evidence>
<dbReference type="PANTHER" id="PTHR11567">
    <property type="entry name" value="ACID PHOSPHATASE-RELATED"/>
    <property type="match status" value="1"/>
</dbReference>
<sequence>MNCSFKIAVHSVKIFPKGATATETKMQTSKIILWPLAFLLLGIVFVGAKEPELRQLNVVFRHADRTPETFPKRFPNDPHMYESFHPIGPGGLTNEGKRRVYHLGEVLRNRYRDFLGSSRDDHRESLFAISSDVARTKMSLQLILVGLYPPSADSKWHEQLEWQPIPTYYNEFSKDTFFNSDRCQMFIDELTRVRSLPDVQKKLGKFDTYLEELRKTVGKKSKLNLNDILLLHNNLDIEKRMNLTMLPWMNDVLADERLIEMRRLYYEINSYTDLLKRLLSGFMLRKINEDMFEASTNANFTRKVTLYGGHDKNIIALLQSLKIYDGHFPDFTSALIFELWFHDKGYYVKIFYYLGIPEEMKEFTIPGCANPCSLDEYLKLTKAAEVRDNELNCKIYSTTYFSETD</sequence>
<dbReference type="CDD" id="cd07061">
    <property type="entry name" value="HP_HAP_like"/>
    <property type="match status" value="1"/>
</dbReference>
<keyword evidence="2" id="KW-0812">Transmembrane</keyword>
<dbReference type="InterPro" id="IPR029033">
    <property type="entry name" value="His_PPase_superfam"/>
</dbReference>
<comment type="similarity">
    <text evidence="1">Belongs to the histidine acid phosphatase family.</text>
</comment>
<dbReference type="EnsemblMetazoa" id="XM_031928423">
    <property type="protein sequence ID" value="XP_031784283"/>
    <property type="gene ID" value="LOC100115992"/>
</dbReference>
<proteinExistence type="inferred from homology"/>
<dbReference type="SUPFAM" id="SSF53254">
    <property type="entry name" value="Phosphoglycerate mutase-like"/>
    <property type="match status" value="1"/>
</dbReference>
<dbReference type="Gene3D" id="3.40.50.1240">
    <property type="entry name" value="Phosphoglycerate mutase-like"/>
    <property type="match status" value="1"/>
</dbReference>
<gene>
    <name evidence="3" type="primary">100115992</name>
</gene>
<keyword evidence="2" id="KW-0472">Membrane</keyword>
<dbReference type="OrthoDB" id="5821688at2759"/>